<dbReference type="Pfam" id="PF00153">
    <property type="entry name" value="Mito_carr"/>
    <property type="match status" value="3"/>
</dbReference>
<evidence type="ECO:0000256" key="8">
    <source>
        <dbReference type="ARBA" id="ARBA00022792"/>
    </source>
</evidence>
<keyword evidence="6 14" id="KW-0812">Transmembrane</keyword>
<dbReference type="PRINTS" id="PR00926">
    <property type="entry name" value="MITOCARRIER"/>
</dbReference>
<dbReference type="InterPro" id="IPR002067">
    <property type="entry name" value="MCP"/>
</dbReference>
<keyword evidence="10" id="KW-0496">Mitochondrion</keyword>
<reference evidence="17" key="1">
    <citation type="submission" date="2021-01" db="EMBL/GenBank/DDBJ databases">
        <authorList>
            <person name="Corre E."/>
            <person name="Pelletier E."/>
            <person name="Niang G."/>
            <person name="Scheremetjew M."/>
            <person name="Finn R."/>
            <person name="Kale V."/>
            <person name="Holt S."/>
            <person name="Cochrane G."/>
            <person name="Meng A."/>
            <person name="Brown T."/>
            <person name="Cohen L."/>
        </authorList>
    </citation>
    <scope>NUCLEOTIDE SEQUENCE</scope>
    <source>
        <strain evidence="17">RCC3387</strain>
    </source>
</reference>
<feature type="transmembrane region" description="Helical" evidence="16">
    <location>
        <begin position="172"/>
        <end position="192"/>
    </location>
</feature>
<dbReference type="PROSITE" id="PS50920">
    <property type="entry name" value="SOLCAR"/>
    <property type="match status" value="3"/>
</dbReference>
<dbReference type="PRINTS" id="PR00927">
    <property type="entry name" value="ADPTRNSLCASE"/>
</dbReference>
<comment type="similarity">
    <text evidence="2 15">Belongs to the mitochondrial carrier (TC 2.A.29) family.</text>
</comment>
<protein>
    <recommendedName>
        <fullName evidence="16">ADP/ATP translocase</fullName>
    </recommendedName>
    <alternativeName>
        <fullName evidence="16">ADP,ATP carrier protein</fullName>
    </alternativeName>
</protein>
<evidence type="ECO:0000256" key="11">
    <source>
        <dbReference type="ARBA" id="ARBA00023136"/>
    </source>
</evidence>
<evidence type="ECO:0000256" key="6">
    <source>
        <dbReference type="ARBA" id="ARBA00022692"/>
    </source>
</evidence>
<dbReference type="InterPro" id="IPR018108">
    <property type="entry name" value="MCP_transmembrane"/>
</dbReference>
<keyword evidence="4 15" id="KW-0813">Transport</keyword>
<dbReference type="GO" id="GO:1990544">
    <property type="term" value="P:mitochondrial ATP transmembrane transport"/>
    <property type="evidence" value="ECO:0007669"/>
    <property type="project" value="InterPro"/>
</dbReference>
<keyword evidence="9 16" id="KW-1133">Transmembrane helix</keyword>
<dbReference type="AlphaFoldDB" id="A0A7S2QH41"/>
<evidence type="ECO:0000256" key="4">
    <source>
        <dbReference type="ARBA" id="ARBA00022448"/>
    </source>
</evidence>
<gene>
    <name evidence="17" type="ORF">BRAN1462_LOCUS60357</name>
</gene>
<evidence type="ECO:0000256" key="3">
    <source>
        <dbReference type="ARBA" id="ARBA00011245"/>
    </source>
</evidence>
<evidence type="ECO:0000313" key="17">
    <source>
        <dbReference type="EMBL" id="CAD9642535.1"/>
    </source>
</evidence>
<sequence length="306" mass="32992">MGKDANVSSFLIDFTLGGVSGAVAKTLTAPIERIKLVVQTQDANPKIRSGEVPRYKGIVDCGSRILKEQGMKRFWDGNFTNCIRYFPTQAFNLAFKDSFKKMFPKYNPKTEFAQFFGANLVSGGMAAAGSLTIVYPLDYARTRLASDVGSGKKSFSGLGDCIVKTMKGPGGFLALYTGFGVSVVGIVGYRGLQLGCFDTITGLNPYKKDKGILGAVTTFAAAQTAITIGAGATYPFDTVRRRLQMQSEKPVEEHLYKGTMDCFKKVAAEEGLVAGLYKGFLANVVRSIGGALVLVFYDRAKTYLGV</sequence>
<dbReference type="GO" id="GO:0005743">
    <property type="term" value="C:mitochondrial inner membrane"/>
    <property type="evidence" value="ECO:0007669"/>
    <property type="project" value="UniProtKB-SubCell"/>
</dbReference>
<evidence type="ECO:0000256" key="5">
    <source>
        <dbReference type="ARBA" id="ARBA00022449"/>
    </source>
</evidence>
<evidence type="ECO:0000256" key="14">
    <source>
        <dbReference type="PROSITE-ProRule" id="PRU00282"/>
    </source>
</evidence>
<evidence type="ECO:0000256" key="12">
    <source>
        <dbReference type="ARBA" id="ARBA00024143"/>
    </source>
</evidence>
<feature type="repeat" description="Solcar" evidence="14">
    <location>
        <begin position="114"/>
        <end position="203"/>
    </location>
</feature>
<evidence type="ECO:0000256" key="1">
    <source>
        <dbReference type="ARBA" id="ARBA00004448"/>
    </source>
</evidence>
<dbReference type="GO" id="GO:0140021">
    <property type="term" value="P:mitochondrial ADP transmembrane transport"/>
    <property type="evidence" value="ECO:0007669"/>
    <property type="project" value="InterPro"/>
</dbReference>
<evidence type="ECO:0000256" key="10">
    <source>
        <dbReference type="ARBA" id="ARBA00023128"/>
    </source>
</evidence>
<comment type="catalytic activity">
    <reaction evidence="12">
        <text>ADP(in) + ATP(out) = ADP(out) + ATP(in)</text>
        <dbReference type="Rhea" id="RHEA:34999"/>
        <dbReference type="ChEBI" id="CHEBI:30616"/>
        <dbReference type="ChEBI" id="CHEBI:456216"/>
    </reaction>
    <physiologicalReaction direction="left-to-right" evidence="12">
        <dbReference type="Rhea" id="RHEA:35000"/>
    </physiologicalReaction>
</comment>
<feature type="repeat" description="Solcar" evidence="14">
    <location>
        <begin position="213"/>
        <end position="303"/>
    </location>
</feature>
<evidence type="ECO:0000256" key="9">
    <source>
        <dbReference type="ARBA" id="ARBA00022989"/>
    </source>
</evidence>
<keyword evidence="8" id="KW-0999">Mitochondrion inner membrane</keyword>
<proteinExistence type="inferred from homology"/>
<feature type="transmembrane region" description="Helical" evidence="16">
    <location>
        <begin position="212"/>
        <end position="236"/>
    </location>
</feature>
<keyword evidence="11 14" id="KW-0472">Membrane</keyword>
<dbReference type="EMBL" id="HBGW01095131">
    <property type="protein sequence ID" value="CAD9642535.1"/>
    <property type="molecule type" value="Transcribed_RNA"/>
</dbReference>
<dbReference type="SUPFAM" id="SSF103506">
    <property type="entry name" value="Mitochondrial carrier"/>
    <property type="match status" value="1"/>
</dbReference>
<dbReference type="PANTHER" id="PTHR45635:SF14">
    <property type="entry name" value="ADP_ATP TRANSLOCASE"/>
    <property type="match status" value="1"/>
</dbReference>
<dbReference type="InterPro" id="IPR002113">
    <property type="entry name" value="ADT_euk_type"/>
</dbReference>
<evidence type="ECO:0000256" key="7">
    <source>
        <dbReference type="ARBA" id="ARBA00022737"/>
    </source>
</evidence>
<name>A0A7S2QH41_9DINO</name>
<dbReference type="GO" id="GO:0005471">
    <property type="term" value="F:ATP:ADP antiporter activity"/>
    <property type="evidence" value="ECO:0007669"/>
    <property type="project" value="UniProtKB-UniRule"/>
</dbReference>
<comment type="function">
    <text evidence="13">ADP:ATP antiporter that mediates import of ADP into the mitochondrial matrix for ATP synthesis, and export of ATP out to fuel the cell. Cycles between the cytoplasmic-open state (c-state) and the matrix-open state (m-state): operates by the alternating access mechanism with a single substrate-binding site intermittently exposed to either the cytosolic (c-state) or matrix (m-state) side of the inner mitochondrial membrane.</text>
</comment>
<dbReference type="InterPro" id="IPR023395">
    <property type="entry name" value="MCP_dom_sf"/>
</dbReference>
<evidence type="ECO:0000256" key="2">
    <source>
        <dbReference type="ARBA" id="ARBA00006375"/>
    </source>
</evidence>
<dbReference type="PANTHER" id="PTHR45635">
    <property type="entry name" value="ADP,ATP CARRIER PROTEIN 1-RELATED-RELATED"/>
    <property type="match status" value="1"/>
</dbReference>
<feature type="repeat" description="Solcar" evidence="14">
    <location>
        <begin position="8"/>
        <end position="102"/>
    </location>
</feature>
<keyword evidence="5" id="KW-0050">Antiport</keyword>
<comment type="subunit">
    <text evidence="3 16">Monomer.</text>
</comment>
<evidence type="ECO:0000256" key="16">
    <source>
        <dbReference type="RuleBase" id="RU368008"/>
    </source>
</evidence>
<keyword evidence="7" id="KW-0677">Repeat</keyword>
<accession>A0A7S2QH41</accession>
<comment type="function">
    <text evidence="16">Catalyzes the exchange of ADP and ATP across the membrane.</text>
</comment>
<dbReference type="Gene3D" id="1.50.40.10">
    <property type="entry name" value="Mitochondrial carrier domain"/>
    <property type="match status" value="1"/>
</dbReference>
<comment type="caution">
    <text evidence="16">Lacks conserved residue(s) required for the propagation of feature annotation.</text>
</comment>
<comment type="subcellular location">
    <subcellularLocation>
        <location evidence="16">Membrane</location>
        <topology evidence="16">Multi-pass membrane protein</topology>
    </subcellularLocation>
    <subcellularLocation>
        <location evidence="1">Mitochondrion inner membrane</location>
        <topology evidence="1">Multi-pass membrane protein</topology>
    </subcellularLocation>
</comment>
<evidence type="ECO:0000256" key="15">
    <source>
        <dbReference type="RuleBase" id="RU000488"/>
    </source>
</evidence>
<organism evidence="17">
    <name type="scientific">Zooxanthella nutricula</name>
    <dbReference type="NCBI Taxonomy" id="1333877"/>
    <lineage>
        <taxon>Eukaryota</taxon>
        <taxon>Sar</taxon>
        <taxon>Alveolata</taxon>
        <taxon>Dinophyceae</taxon>
        <taxon>Peridiniales</taxon>
        <taxon>Peridiniales incertae sedis</taxon>
        <taxon>Zooxanthella</taxon>
    </lineage>
</organism>
<evidence type="ECO:0000256" key="13">
    <source>
        <dbReference type="ARBA" id="ARBA00045250"/>
    </source>
</evidence>